<keyword evidence="2" id="KW-0378">Hydrolase</keyword>
<keyword evidence="2" id="KW-0547">Nucleotide-binding</keyword>
<feature type="compositionally biased region" description="Polar residues" evidence="1">
    <location>
        <begin position="14"/>
        <end position="27"/>
    </location>
</feature>
<evidence type="ECO:0000256" key="1">
    <source>
        <dbReference type="SAM" id="MobiDB-lite"/>
    </source>
</evidence>
<organism evidence="2">
    <name type="scientific">Rhipicephalus appendiculatus</name>
    <name type="common">Brown ear tick</name>
    <dbReference type="NCBI Taxonomy" id="34631"/>
    <lineage>
        <taxon>Eukaryota</taxon>
        <taxon>Metazoa</taxon>
        <taxon>Ecdysozoa</taxon>
        <taxon>Arthropoda</taxon>
        <taxon>Chelicerata</taxon>
        <taxon>Arachnida</taxon>
        <taxon>Acari</taxon>
        <taxon>Parasitiformes</taxon>
        <taxon>Ixodida</taxon>
        <taxon>Ixodoidea</taxon>
        <taxon>Ixodidae</taxon>
        <taxon>Rhipicephalinae</taxon>
        <taxon>Rhipicephalus</taxon>
        <taxon>Rhipicephalus</taxon>
    </lineage>
</organism>
<keyword evidence="2" id="KW-0067">ATP-binding</keyword>
<dbReference type="AlphaFoldDB" id="A0A131ZAS7"/>
<keyword evidence="2" id="KW-0347">Helicase</keyword>
<proteinExistence type="predicted"/>
<evidence type="ECO:0000313" key="2">
    <source>
        <dbReference type="EMBL" id="JAP87920.1"/>
    </source>
</evidence>
<dbReference type="EMBL" id="GEDV01000637">
    <property type="protein sequence ID" value="JAP87920.1"/>
    <property type="molecule type" value="Transcribed_RNA"/>
</dbReference>
<feature type="compositionally biased region" description="Polar residues" evidence="1">
    <location>
        <begin position="47"/>
        <end position="58"/>
    </location>
</feature>
<feature type="non-terminal residue" evidence="2">
    <location>
        <position position="1"/>
    </location>
</feature>
<dbReference type="GO" id="GO:0004386">
    <property type="term" value="F:helicase activity"/>
    <property type="evidence" value="ECO:0007669"/>
    <property type="project" value="UniProtKB-KW"/>
</dbReference>
<sequence>RTHRTPRTPLATDSVRQTNRRSPSSMVKLFASSSVSRCKMDGKVESSVDNTNSQSENVHPTARKRFQREESKSSSDSDNDYTPYVPLKERRKQQEIGPPYFQMKYNHTIGEVRK</sequence>
<feature type="region of interest" description="Disordered" evidence="1">
    <location>
        <begin position="41"/>
        <end position="114"/>
    </location>
</feature>
<protein>
    <submittedName>
        <fullName evidence="2">ATP-dependent RNA helicase DDX41</fullName>
    </submittedName>
</protein>
<reference evidence="2" key="1">
    <citation type="journal article" date="2016" name="Ticks Tick Borne Dis.">
        <title>De novo assembly and annotation of the salivary gland transcriptome of Rhipicephalus appendiculatus male and female ticks during blood feeding.</title>
        <authorList>
            <person name="de Castro M.H."/>
            <person name="de Klerk D."/>
            <person name="Pienaar R."/>
            <person name="Latif A.A."/>
            <person name="Rees D.J."/>
            <person name="Mans B.J."/>
        </authorList>
    </citation>
    <scope>NUCLEOTIDE SEQUENCE</scope>
    <source>
        <tissue evidence="2">Salivary glands</tissue>
    </source>
</reference>
<accession>A0A131ZAS7</accession>
<feature type="region of interest" description="Disordered" evidence="1">
    <location>
        <begin position="1"/>
        <end position="27"/>
    </location>
</feature>
<name>A0A131ZAS7_RHIAP</name>